<comment type="caution">
    <text evidence="2">The sequence shown here is derived from an EMBL/GenBank/DDBJ whole genome shotgun (WGS) entry which is preliminary data.</text>
</comment>
<dbReference type="InterPro" id="IPR039161">
    <property type="entry name" value="C19orf47-like"/>
</dbReference>
<dbReference type="PANTHER" id="PTHR21359">
    <property type="entry name" value="DUF5577 DOMAIN-CONTAINING PROTEIN"/>
    <property type="match status" value="1"/>
</dbReference>
<evidence type="ECO:0000313" key="2">
    <source>
        <dbReference type="EMBL" id="GBP44573.1"/>
    </source>
</evidence>
<gene>
    <name evidence="2" type="ORF">EVAR_75030_1</name>
</gene>
<dbReference type="Proteomes" id="UP000299102">
    <property type="component" value="Unassembled WGS sequence"/>
</dbReference>
<dbReference type="EMBL" id="BGZK01000455">
    <property type="protein sequence ID" value="GBP44573.1"/>
    <property type="molecule type" value="Genomic_DNA"/>
</dbReference>
<accession>A0A4C1W0I2</accession>
<protein>
    <submittedName>
        <fullName evidence="2">Uncharacterized protein C19orf47 homolog</fullName>
    </submittedName>
</protein>
<dbReference type="Gene3D" id="1.10.150.50">
    <property type="entry name" value="Transcription Factor, Ets-1"/>
    <property type="match status" value="1"/>
</dbReference>
<dbReference type="SUPFAM" id="SSF47769">
    <property type="entry name" value="SAM/Pointed domain"/>
    <property type="match status" value="1"/>
</dbReference>
<dbReference type="CDD" id="cd09531">
    <property type="entry name" value="SAM_CS047"/>
    <property type="match status" value="1"/>
</dbReference>
<organism evidence="2 3">
    <name type="scientific">Eumeta variegata</name>
    <name type="common">Bagworm moth</name>
    <name type="synonym">Eumeta japonica</name>
    <dbReference type="NCBI Taxonomy" id="151549"/>
    <lineage>
        <taxon>Eukaryota</taxon>
        <taxon>Metazoa</taxon>
        <taxon>Ecdysozoa</taxon>
        <taxon>Arthropoda</taxon>
        <taxon>Hexapoda</taxon>
        <taxon>Insecta</taxon>
        <taxon>Pterygota</taxon>
        <taxon>Neoptera</taxon>
        <taxon>Endopterygota</taxon>
        <taxon>Lepidoptera</taxon>
        <taxon>Glossata</taxon>
        <taxon>Ditrysia</taxon>
        <taxon>Tineoidea</taxon>
        <taxon>Psychidae</taxon>
        <taxon>Oiketicinae</taxon>
        <taxon>Eumeta</taxon>
    </lineage>
</organism>
<dbReference type="InterPro" id="IPR040772">
    <property type="entry name" value="C19orf47_SAM"/>
</dbReference>
<reference evidence="2 3" key="1">
    <citation type="journal article" date="2019" name="Commun. Biol.">
        <title>The bagworm genome reveals a unique fibroin gene that provides high tensile strength.</title>
        <authorList>
            <person name="Kono N."/>
            <person name="Nakamura H."/>
            <person name="Ohtoshi R."/>
            <person name="Tomita M."/>
            <person name="Numata K."/>
            <person name="Arakawa K."/>
        </authorList>
    </citation>
    <scope>NUCLEOTIDE SEQUENCE [LARGE SCALE GENOMIC DNA]</scope>
</reference>
<proteinExistence type="predicted"/>
<dbReference type="Pfam" id="PF18017">
    <property type="entry name" value="SAM_4"/>
    <property type="match status" value="1"/>
</dbReference>
<dbReference type="AlphaFoldDB" id="A0A4C1W0I2"/>
<feature type="region of interest" description="Disordered" evidence="1">
    <location>
        <begin position="121"/>
        <end position="150"/>
    </location>
</feature>
<name>A0A4C1W0I2_EUMVA</name>
<dbReference type="InterPro" id="IPR013761">
    <property type="entry name" value="SAM/pointed_sf"/>
</dbReference>
<evidence type="ECO:0000256" key="1">
    <source>
        <dbReference type="SAM" id="MobiDB-lite"/>
    </source>
</evidence>
<dbReference type="PANTHER" id="PTHR21359:SF1">
    <property type="entry name" value="DUF5577 DOMAIN-CONTAINING PROTEIN"/>
    <property type="match status" value="1"/>
</dbReference>
<evidence type="ECO:0000313" key="3">
    <source>
        <dbReference type="Proteomes" id="UP000299102"/>
    </source>
</evidence>
<dbReference type="GO" id="GO:0005634">
    <property type="term" value="C:nucleus"/>
    <property type="evidence" value="ECO:0007669"/>
    <property type="project" value="TreeGrafter"/>
</dbReference>
<dbReference type="OrthoDB" id="10067653at2759"/>
<keyword evidence="3" id="KW-1185">Reference proteome</keyword>
<sequence>MANSKMDSSLTSMWVAFFTAAGIPSDVSATYALTFTENRIQSDMLLDLNKEYLRDMGITRMGDVIAILRHAKMVHENAARDRVLSSASTVGVKVPVAAVTGRLTVAKPSSPAASRMLEHYTRNTSQSDTPPAPQPPTTAQRRKIEIGTDAPTDLKKARLIRFGTTPDLSSNDGSASKQTVFSRLGSSELNKNQLVDASPKPIFSRLGAKNESLEKVQLSEQMPIARDALKYEGILKSPPPKKIFTVTSSKNNVRKIAVTCTTTKSDRICTMRADERPLSIKDKLSFPKAKSVKFSQHVEYKEIESTEKQHTRIVESKPLIQPSKFTSVFNKPERRLSMPEPANSGVKASLPFGMLRAQTEIIAGRRAPFEVESVGEAASVVEWVECVSVIGGPCGSSDIRLQLSRRHDGSPDIFIH</sequence>